<protein>
    <recommendedName>
        <fullName evidence="1">DUF427 domain-containing protein</fullName>
    </recommendedName>
</protein>
<dbReference type="InterPro" id="IPR007361">
    <property type="entry name" value="DUF427"/>
</dbReference>
<dbReference type="Gene3D" id="2.170.150.40">
    <property type="entry name" value="Domain of unknown function (DUF427)"/>
    <property type="match status" value="1"/>
</dbReference>
<dbReference type="PANTHER" id="PTHR34310">
    <property type="entry name" value="DUF427 DOMAIN PROTEIN (AFU_ORTHOLOGUE AFUA_3G02220)"/>
    <property type="match status" value="1"/>
</dbReference>
<evidence type="ECO:0000313" key="3">
    <source>
        <dbReference type="Proteomes" id="UP001174694"/>
    </source>
</evidence>
<feature type="domain" description="DUF427" evidence="1">
    <location>
        <begin position="7"/>
        <end position="92"/>
    </location>
</feature>
<dbReference type="EMBL" id="JANBVO010000028">
    <property type="protein sequence ID" value="KAJ9138946.1"/>
    <property type="molecule type" value="Genomic_DNA"/>
</dbReference>
<sequence>MPSGHAKASVGGTVVAETDSWEEVEGNVYFPPAAVKTEHFKGTGLHTTCPWKGEASYYTVSAGGQELANAAWYYPEPKAAAENIRGYVAFYKNKVDVTTS</sequence>
<evidence type="ECO:0000313" key="2">
    <source>
        <dbReference type="EMBL" id="KAJ9138946.1"/>
    </source>
</evidence>
<dbReference type="Proteomes" id="UP001174694">
    <property type="component" value="Unassembled WGS sequence"/>
</dbReference>
<dbReference type="InterPro" id="IPR038694">
    <property type="entry name" value="DUF427_sf"/>
</dbReference>
<dbReference type="AlphaFoldDB" id="A0AA38VFZ7"/>
<accession>A0AA38VFZ7</accession>
<comment type="caution">
    <text evidence="2">The sequence shown here is derived from an EMBL/GenBank/DDBJ whole genome shotgun (WGS) entry which is preliminary data.</text>
</comment>
<evidence type="ECO:0000259" key="1">
    <source>
        <dbReference type="Pfam" id="PF04248"/>
    </source>
</evidence>
<name>A0AA38VFZ7_9PEZI</name>
<keyword evidence="3" id="KW-1185">Reference proteome</keyword>
<organism evidence="2 3">
    <name type="scientific">Pleurostoma richardsiae</name>
    <dbReference type="NCBI Taxonomy" id="41990"/>
    <lineage>
        <taxon>Eukaryota</taxon>
        <taxon>Fungi</taxon>
        <taxon>Dikarya</taxon>
        <taxon>Ascomycota</taxon>
        <taxon>Pezizomycotina</taxon>
        <taxon>Sordariomycetes</taxon>
        <taxon>Sordariomycetidae</taxon>
        <taxon>Calosphaeriales</taxon>
        <taxon>Pleurostomataceae</taxon>
        <taxon>Pleurostoma</taxon>
    </lineage>
</organism>
<dbReference type="Pfam" id="PF04248">
    <property type="entry name" value="NTP_transf_9"/>
    <property type="match status" value="1"/>
</dbReference>
<dbReference type="PANTHER" id="PTHR34310:SF5">
    <property type="entry name" value="DUF427 DOMAIN PROTEIN (AFU_ORTHOLOGUE AFUA_3G02220)"/>
    <property type="match status" value="1"/>
</dbReference>
<reference evidence="2" key="1">
    <citation type="submission" date="2022-07" db="EMBL/GenBank/DDBJ databases">
        <title>Fungi with potential for degradation of polypropylene.</title>
        <authorList>
            <person name="Gostincar C."/>
        </authorList>
    </citation>
    <scope>NUCLEOTIDE SEQUENCE</scope>
    <source>
        <strain evidence="2">EXF-13308</strain>
    </source>
</reference>
<proteinExistence type="predicted"/>
<gene>
    <name evidence="2" type="ORF">NKR23_g8248</name>
</gene>